<feature type="compositionally biased region" description="Basic and acidic residues" evidence="1">
    <location>
        <begin position="548"/>
        <end position="558"/>
    </location>
</feature>
<feature type="compositionally biased region" description="Low complexity" evidence="1">
    <location>
        <begin position="103"/>
        <end position="122"/>
    </location>
</feature>
<evidence type="ECO:0000313" key="2">
    <source>
        <dbReference type="EMBL" id="KAK8016264.1"/>
    </source>
</evidence>
<feature type="compositionally biased region" description="Basic and acidic residues" evidence="1">
    <location>
        <begin position="138"/>
        <end position="161"/>
    </location>
</feature>
<feature type="compositionally biased region" description="Basic and acidic residues" evidence="1">
    <location>
        <begin position="474"/>
        <end position="483"/>
    </location>
</feature>
<evidence type="ECO:0000313" key="3">
    <source>
        <dbReference type="Proteomes" id="UP001444661"/>
    </source>
</evidence>
<protein>
    <submittedName>
        <fullName evidence="2">Uncharacterized protein</fullName>
    </submittedName>
</protein>
<organism evidence="2 3">
    <name type="scientific">Apiospora rasikravindrae</name>
    <dbReference type="NCBI Taxonomy" id="990691"/>
    <lineage>
        <taxon>Eukaryota</taxon>
        <taxon>Fungi</taxon>
        <taxon>Dikarya</taxon>
        <taxon>Ascomycota</taxon>
        <taxon>Pezizomycotina</taxon>
        <taxon>Sordariomycetes</taxon>
        <taxon>Xylariomycetidae</taxon>
        <taxon>Amphisphaeriales</taxon>
        <taxon>Apiosporaceae</taxon>
        <taxon>Apiospora</taxon>
    </lineage>
</organism>
<evidence type="ECO:0000256" key="1">
    <source>
        <dbReference type="SAM" id="MobiDB-lite"/>
    </source>
</evidence>
<dbReference type="EMBL" id="JAQQWK010000014">
    <property type="protein sequence ID" value="KAK8016264.1"/>
    <property type="molecule type" value="Genomic_DNA"/>
</dbReference>
<feature type="compositionally biased region" description="Basic residues" evidence="1">
    <location>
        <begin position="305"/>
        <end position="317"/>
    </location>
</feature>
<proteinExistence type="predicted"/>
<feature type="compositionally biased region" description="Basic residues" evidence="1">
    <location>
        <begin position="191"/>
        <end position="207"/>
    </location>
</feature>
<feature type="compositionally biased region" description="Polar residues" evidence="1">
    <location>
        <begin position="61"/>
        <end position="70"/>
    </location>
</feature>
<gene>
    <name evidence="2" type="ORF">PG993_014453</name>
</gene>
<feature type="region of interest" description="Disordered" evidence="1">
    <location>
        <begin position="58"/>
        <end position="558"/>
    </location>
</feature>
<feature type="compositionally biased region" description="Polar residues" evidence="1">
    <location>
        <begin position="455"/>
        <end position="464"/>
    </location>
</feature>
<feature type="compositionally biased region" description="Basic and acidic residues" evidence="1">
    <location>
        <begin position="356"/>
        <end position="369"/>
    </location>
</feature>
<feature type="compositionally biased region" description="Basic and acidic residues" evidence="1">
    <location>
        <begin position="525"/>
        <end position="541"/>
    </location>
</feature>
<accession>A0ABR1RNX7</accession>
<feature type="compositionally biased region" description="Low complexity" evidence="1">
    <location>
        <begin position="257"/>
        <end position="269"/>
    </location>
</feature>
<sequence>MPFTPPTTEPFPQYNEYGCQNMAPQIFGYSSQAYEGASATPDTDIKKPRVLNPEAMEFVSPSRTSKTLTEGHTPLNAGKRITAPLRLTPGVQLPMMPDNNSEPSPAAATPTSPVKPVATPTKQQRDTSKSSSFAPIMSDHKDNNKERKDGDNNDGKSDTKHFASFNESQKSAADSVIPEDKTGQAEEQKSPTKKRPLTKHKQNKKPKSQNLQGTHATENDSGEQVQKESGKKTQTPSDDKPASNSSDKAYKQPLDNSQSQKQDQSGQKGVVPKGTNTKGRSATKEVPDNHPVVPGATWVEGEPKKTKKKNAKRHASKGKPVAKGASGSANAAPTLPKEPNDKAEQDSGSQAASRGDGFEHKAKVNRKAEAGNQGSLEKAVAPAPKAISDPVATASTGTAVETKKRENLASQPNESEKKTSEGSATKPQKEAESSSSTQAKKGKGKKQKASAASQNVTSQDNDTMVPSVVAPATDDAKAERRDTMASLSKADLPLILEDNDKASLPSSGTKTPDLRDAPAPNSSPWKKDGKNMASDKRKEEGASVPPETLREGEERKGG</sequence>
<comment type="caution">
    <text evidence="2">The sequence shown here is derived from an EMBL/GenBank/DDBJ whole genome shotgun (WGS) entry which is preliminary data.</text>
</comment>
<keyword evidence="3" id="KW-1185">Reference proteome</keyword>
<feature type="compositionally biased region" description="Basic and acidic residues" evidence="1">
    <location>
        <begin position="225"/>
        <end position="241"/>
    </location>
</feature>
<name>A0ABR1RNX7_9PEZI</name>
<feature type="compositionally biased region" description="Basic and acidic residues" evidence="1">
    <location>
        <begin position="178"/>
        <end position="190"/>
    </location>
</feature>
<reference evidence="2 3" key="1">
    <citation type="submission" date="2023-01" db="EMBL/GenBank/DDBJ databases">
        <title>Analysis of 21 Apiospora genomes using comparative genomics revels a genus with tremendous synthesis potential of carbohydrate active enzymes and secondary metabolites.</title>
        <authorList>
            <person name="Sorensen T."/>
        </authorList>
    </citation>
    <scope>NUCLEOTIDE SEQUENCE [LARGE SCALE GENOMIC DNA]</scope>
    <source>
        <strain evidence="2 3">CBS 33761</strain>
    </source>
</reference>
<dbReference type="Proteomes" id="UP001444661">
    <property type="component" value="Unassembled WGS sequence"/>
</dbReference>